<dbReference type="GeneID" id="104710929"/>
<evidence type="ECO:0000256" key="3">
    <source>
        <dbReference type="ARBA" id="ARBA00022527"/>
    </source>
</evidence>
<organism evidence="21 22">
    <name type="scientific">Camelina sativa</name>
    <name type="common">False flax</name>
    <name type="synonym">Myagrum sativum</name>
    <dbReference type="NCBI Taxonomy" id="90675"/>
    <lineage>
        <taxon>Eukaryota</taxon>
        <taxon>Viridiplantae</taxon>
        <taxon>Streptophyta</taxon>
        <taxon>Embryophyta</taxon>
        <taxon>Tracheophyta</taxon>
        <taxon>Spermatophyta</taxon>
        <taxon>Magnoliopsida</taxon>
        <taxon>eudicotyledons</taxon>
        <taxon>Gunneridae</taxon>
        <taxon>Pentapetalae</taxon>
        <taxon>rosids</taxon>
        <taxon>malvids</taxon>
        <taxon>Brassicales</taxon>
        <taxon>Brassicaceae</taxon>
        <taxon>Camelineae</taxon>
        <taxon>Camelina</taxon>
    </lineage>
</organism>
<evidence type="ECO:0000256" key="15">
    <source>
        <dbReference type="ARBA" id="ARBA00048679"/>
    </source>
</evidence>
<dbReference type="InterPro" id="IPR001245">
    <property type="entry name" value="Ser-Thr/Tyr_kinase_cat_dom"/>
</dbReference>
<dbReference type="PANTHER" id="PTHR45631:SF69">
    <property type="entry name" value="LEUCINE-RICH REPEAT PROTEIN KINASE FAMILY PROTEIN"/>
    <property type="match status" value="1"/>
</dbReference>
<keyword evidence="3" id="KW-0723">Serine/threonine-protein kinase</keyword>
<accession>A0ABM0TG27</accession>
<evidence type="ECO:0000256" key="10">
    <source>
        <dbReference type="ARBA" id="ARBA00022777"/>
    </source>
</evidence>
<evidence type="ECO:0000313" key="21">
    <source>
        <dbReference type="Proteomes" id="UP000694864"/>
    </source>
</evidence>
<evidence type="ECO:0000256" key="14">
    <source>
        <dbReference type="ARBA" id="ARBA00047899"/>
    </source>
</evidence>
<feature type="chain" id="PRO_5046610971" description="non-specific serine/threonine protein kinase" evidence="19">
    <location>
        <begin position="25"/>
        <end position="895"/>
    </location>
</feature>
<evidence type="ECO:0000313" key="22">
    <source>
        <dbReference type="RefSeq" id="XP_010425884.1"/>
    </source>
</evidence>
<dbReference type="Pfam" id="PF07714">
    <property type="entry name" value="PK_Tyr_Ser-Thr"/>
    <property type="match status" value="1"/>
</dbReference>
<feature type="region of interest" description="Disordered" evidence="17">
    <location>
        <begin position="869"/>
        <end position="895"/>
    </location>
</feature>
<comment type="catalytic activity">
    <reaction evidence="14">
        <text>L-threonyl-[protein] + ATP = O-phospho-L-threonyl-[protein] + ADP + H(+)</text>
        <dbReference type="Rhea" id="RHEA:46608"/>
        <dbReference type="Rhea" id="RHEA-COMP:11060"/>
        <dbReference type="Rhea" id="RHEA-COMP:11605"/>
        <dbReference type="ChEBI" id="CHEBI:15378"/>
        <dbReference type="ChEBI" id="CHEBI:30013"/>
        <dbReference type="ChEBI" id="CHEBI:30616"/>
        <dbReference type="ChEBI" id="CHEBI:61977"/>
        <dbReference type="ChEBI" id="CHEBI:456216"/>
        <dbReference type="EC" id="2.7.11.1"/>
    </reaction>
</comment>
<keyword evidence="12 18" id="KW-1133">Transmembrane helix</keyword>
<evidence type="ECO:0000256" key="4">
    <source>
        <dbReference type="ARBA" id="ARBA00022614"/>
    </source>
</evidence>
<dbReference type="Proteomes" id="UP000694864">
    <property type="component" value="Chromosome 9"/>
</dbReference>
<evidence type="ECO:0000256" key="6">
    <source>
        <dbReference type="ARBA" id="ARBA00022692"/>
    </source>
</evidence>
<evidence type="ECO:0000256" key="9">
    <source>
        <dbReference type="ARBA" id="ARBA00022741"/>
    </source>
</evidence>
<gene>
    <name evidence="22" type="primary">LOC104710929</name>
</gene>
<proteinExistence type="predicted"/>
<keyword evidence="11 16" id="KW-0067">ATP-binding</keyword>
<dbReference type="PANTHER" id="PTHR45631">
    <property type="entry name" value="OS07G0107800 PROTEIN-RELATED"/>
    <property type="match status" value="1"/>
</dbReference>
<dbReference type="Gene3D" id="3.80.10.10">
    <property type="entry name" value="Ribonuclease Inhibitor"/>
    <property type="match status" value="1"/>
</dbReference>
<dbReference type="InterPro" id="IPR008271">
    <property type="entry name" value="Ser/Thr_kinase_AS"/>
</dbReference>
<sequence length="895" mass="100051">MASPRGILLVALIAAFAVIHFVQADHFHDQEGFISLDCGLSPSETSPYTEPQTGLRFSSDSNFIQSGKIGRIQKSLEEEYLTQHITLRYFPDGIRNCYNLTVKKGTNYLIRARNVYGNYDGLSSYPKFDLYLGPNFWVTINMAKYAGNGTWEEIFHTPRSNSLDLCLVKTGTSTPFISAIELRPLPNNSYITTSGSLKTFNRFYFSTSKEDHQRYPNDVYDRMWKPYFASWWKQISTSFTVNTSDSFLLPQFTVTTAATPANTSAPLNHAIYLEFPTCKVFMYLHLSEVQALRANESREFDILLSGESVYDFYSPKYLQSNTVGNPSPIICEDGICNLELSKSSKSTHPPLLNALEIFTVAELPQSETDENDVVAIKKIKATYGLSRISWQGDPCVPRAFLWDGLYCSDSNTSIPPRITSLNLSSSGLTGTIAPGIQNLTHLEKLDLSNNNLTGAIPEFLAHMKSLLLINLSKNNMNGSIPQALRDREKDGLRIFVGEDEMNQCSSGSCGTKKKFPTMIIAVAASALVVIAVILVLIFVFRKKKEPSHVEATPSSKIVSRAIVTPTSISPISIETKNRKFTYLEVMEMTNNFQRALGEGGFGIVYHGYLNGSEQVAIKVLSESSSQGYKHFKAEVELLLRVHHVNLVSLVGYCDERDHLALIYEYMSNGDLKYHLSGKHSGSVLSWSTRLRVAVDAALGLEYLHIGCRPSMVHRDVKSTNILLDERFMAKIADFGLSRSCQLESHVSTVVAGTPGYLDPEYYRTGRLAEMSDVYSFGIVLLEMITNQSVIDQNREKSHITEWVAFALNRGDITKIMDPDLYGDYNSRSVWRALELAMLCACPSSEKRPSMSQVVSELKECLISENTVRRKNQDTDSQSSFELSMSFDTKAVPSAR</sequence>
<comment type="catalytic activity">
    <reaction evidence="15">
        <text>L-seryl-[protein] + ATP = O-phospho-L-seryl-[protein] + ADP + H(+)</text>
        <dbReference type="Rhea" id="RHEA:17989"/>
        <dbReference type="Rhea" id="RHEA-COMP:9863"/>
        <dbReference type="Rhea" id="RHEA-COMP:11604"/>
        <dbReference type="ChEBI" id="CHEBI:15378"/>
        <dbReference type="ChEBI" id="CHEBI:29999"/>
        <dbReference type="ChEBI" id="CHEBI:30616"/>
        <dbReference type="ChEBI" id="CHEBI:83421"/>
        <dbReference type="ChEBI" id="CHEBI:456216"/>
        <dbReference type="EC" id="2.7.11.1"/>
    </reaction>
</comment>
<evidence type="ECO:0000256" key="17">
    <source>
        <dbReference type="SAM" id="MobiDB-lite"/>
    </source>
</evidence>
<evidence type="ECO:0000256" key="5">
    <source>
        <dbReference type="ARBA" id="ARBA00022679"/>
    </source>
</evidence>
<dbReference type="InterPro" id="IPR000719">
    <property type="entry name" value="Prot_kinase_dom"/>
</dbReference>
<evidence type="ECO:0000259" key="20">
    <source>
        <dbReference type="PROSITE" id="PS50011"/>
    </source>
</evidence>
<dbReference type="PROSITE" id="PS50011">
    <property type="entry name" value="PROTEIN_KINASE_DOM"/>
    <property type="match status" value="1"/>
</dbReference>
<dbReference type="SUPFAM" id="SSF56112">
    <property type="entry name" value="Protein kinase-like (PK-like)"/>
    <property type="match status" value="1"/>
</dbReference>
<dbReference type="PROSITE" id="PS00108">
    <property type="entry name" value="PROTEIN_KINASE_ST"/>
    <property type="match status" value="1"/>
</dbReference>
<dbReference type="InterPro" id="IPR011009">
    <property type="entry name" value="Kinase-like_dom_sf"/>
</dbReference>
<keyword evidence="8" id="KW-0677">Repeat</keyword>
<dbReference type="Gene3D" id="1.10.510.10">
    <property type="entry name" value="Transferase(Phosphotransferase) domain 1"/>
    <property type="match status" value="1"/>
</dbReference>
<comment type="subcellular location">
    <subcellularLocation>
        <location evidence="1">Membrane</location>
        <topology evidence="1">Single-pass membrane protein</topology>
    </subcellularLocation>
</comment>
<dbReference type="SUPFAM" id="SSF52058">
    <property type="entry name" value="L domain-like"/>
    <property type="match status" value="1"/>
</dbReference>
<evidence type="ECO:0000256" key="18">
    <source>
        <dbReference type="SAM" id="Phobius"/>
    </source>
</evidence>
<dbReference type="InterPro" id="IPR001611">
    <property type="entry name" value="Leu-rich_rpt"/>
</dbReference>
<feature type="transmembrane region" description="Helical" evidence="18">
    <location>
        <begin position="518"/>
        <end position="540"/>
    </location>
</feature>
<dbReference type="EC" id="2.7.11.1" evidence="2"/>
<dbReference type="Pfam" id="PF12819">
    <property type="entry name" value="Malectin_like"/>
    <property type="match status" value="1"/>
</dbReference>
<dbReference type="InterPro" id="IPR024788">
    <property type="entry name" value="Malectin-like_Carb-bd_dom"/>
</dbReference>
<dbReference type="InterPro" id="IPR017441">
    <property type="entry name" value="Protein_kinase_ATP_BS"/>
</dbReference>
<dbReference type="Gene3D" id="3.30.200.20">
    <property type="entry name" value="Phosphorylase Kinase, domain 1"/>
    <property type="match status" value="1"/>
</dbReference>
<dbReference type="RefSeq" id="XP_010425884.1">
    <property type="nucleotide sequence ID" value="XM_010427582.1"/>
</dbReference>
<evidence type="ECO:0000256" key="2">
    <source>
        <dbReference type="ARBA" id="ARBA00012513"/>
    </source>
</evidence>
<reference evidence="22" key="2">
    <citation type="submission" date="2025-08" db="UniProtKB">
        <authorList>
            <consortium name="RefSeq"/>
        </authorList>
    </citation>
    <scope>IDENTIFICATION</scope>
    <source>
        <tissue evidence="22">Leaf</tissue>
    </source>
</reference>
<evidence type="ECO:0000256" key="8">
    <source>
        <dbReference type="ARBA" id="ARBA00022737"/>
    </source>
</evidence>
<keyword evidence="4" id="KW-0433">Leucine-rich repeat</keyword>
<keyword evidence="21" id="KW-1185">Reference proteome</keyword>
<evidence type="ECO:0000256" key="1">
    <source>
        <dbReference type="ARBA" id="ARBA00004167"/>
    </source>
</evidence>
<dbReference type="PROSITE" id="PS00107">
    <property type="entry name" value="PROTEIN_KINASE_ATP"/>
    <property type="match status" value="1"/>
</dbReference>
<evidence type="ECO:0000256" key="19">
    <source>
        <dbReference type="SAM" id="SignalP"/>
    </source>
</evidence>
<name>A0ABM0TG27_CAMSA</name>
<evidence type="ECO:0000256" key="7">
    <source>
        <dbReference type="ARBA" id="ARBA00022729"/>
    </source>
</evidence>
<feature type="domain" description="Protein kinase" evidence="20">
    <location>
        <begin position="590"/>
        <end position="861"/>
    </location>
</feature>
<dbReference type="CDD" id="cd14066">
    <property type="entry name" value="STKc_IRAK"/>
    <property type="match status" value="1"/>
</dbReference>
<evidence type="ECO:0000256" key="11">
    <source>
        <dbReference type="ARBA" id="ARBA00022840"/>
    </source>
</evidence>
<dbReference type="SMART" id="SM00220">
    <property type="entry name" value="S_TKc"/>
    <property type="match status" value="1"/>
</dbReference>
<dbReference type="Pfam" id="PF13855">
    <property type="entry name" value="LRR_8"/>
    <property type="match status" value="1"/>
</dbReference>
<feature type="binding site" evidence="16">
    <location>
        <position position="618"/>
    </location>
    <ligand>
        <name>ATP</name>
        <dbReference type="ChEBI" id="CHEBI:30616"/>
    </ligand>
</feature>
<keyword evidence="5" id="KW-0808">Transferase</keyword>
<keyword evidence="10" id="KW-0418">Kinase</keyword>
<evidence type="ECO:0000256" key="12">
    <source>
        <dbReference type="ARBA" id="ARBA00022989"/>
    </source>
</evidence>
<keyword evidence="13 18" id="KW-0472">Membrane</keyword>
<feature type="compositionally biased region" description="Polar residues" evidence="17">
    <location>
        <begin position="874"/>
        <end position="886"/>
    </location>
</feature>
<feature type="signal peptide" evidence="19">
    <location>
        <begin position="1"/>
        <end position="24"/>
    </location>
</feature>
<keyword evidence="7 19" id="KW-0732">Signal</keyword>
<keyword evidence="9 16" id="KW-0547">Nucleotide-binding</keyword>
<evidence type="ECO:0000256" key="16">
    <source>
        <dbReference type="PROSITE-ProRule" id="PRU10141"/>
    </source>
</evidence>
<keyword evidence="6 18" id="KW-0812">Transmembrane</keyword>
<dbReference type="InterPro" id="IPR032675">
    <property type="entry name" value="LRR_dom_sf"/>
</dbReference>
<reference evidence="21" key="1">
    <citation type="journal article" date="2014" name="Nat. Commun.">
        <title>The emerging biofuel crop Camelina sativa retains a highly undifferentiated hexaploid genome structure.</title>
        <authorList>
            <person name="Kagale S."/>
            <person name="Koh C."/>
            <person name="Nixon J."/>
            <person name="Bollina V."/>
            <person name="Clarke W.E."/>
            <person name="Tuteja R."/>
            <person name="Spillane C."/>
            <person name="Robinson S.J."/>
            <person name="Links M.G."/>
            <person name="Clarke C."/>
            <person name="Higgins E.E."/>
            <person name="Huebert T."/>
            <person name="Sharpe A.G."/>
            <person name="Parkin I.A."/>
        </authorList>
    </citation>
    <scope>NUCLEOTIDE SEQUENCE [LARGE SCALE GENOMIC DNA]</scope>
    <source>
        <strain evidence="21">cv. DH55</strain>
    </source>
</reference>
<protein>
    <recommendedName>
        <fullName evidence="2">non-specific serine/threonine protein kinase</fullName>
        <ecNumber evidence="2">2.7.11.1</ecNumber>
    </recommendedName>
</protein>
<evidence type="ECO:0000256" key="13">
    <source>
        <dbReference type="ARBA" id="ARBA00023136"/>
    </source>
</evidence>
<dbReference type="PROSITE" id="PS51450">
    <property type="entry name" value="LRR"/>
    <property type="match status" value="1"/>
</dbReference>